<gene>
    <name evidence="2" type="ORF">MONBRDRAFT_36328</name>
</gene>
<dbReference type="Gene3D" id="3.30.450.20">
    <property type="entry name" value="PAS domain"/>
    <property type="match status" value="1"/>
</dbReference>
<evidence type="ECO:0008006" key="4">
    <source>
        <dbReference type="Google" id="ProtNLM"/>
    </source>
</evidence>
<organism evidence="2 3">
    <name type="scientific">Monosiga brevicollis</name>
    <name type="common">Choanoflagellate</name>
    <dbReference type="NCBI Taxonomy" id="81824"/>
    <lineage>
        <taxon>Eukaryota</taxon>
        <taxon>Choanoflagellata</taxon>
        <taxon>Craspedida</taxon>
        <taxon>Salpingoecidae</taxon>
        <taxon>Monosiga</taxon>
    </lineage>
</organism>
<keyword evidence="3" id="KW-1185">Reference proteome</keyword>
<dbReference type="GeneID" id="5889647"/>
<proteinExistence type="predicted"/>
<dbReference type="Proteomes" id="UP000001357">
    <property type="component" value="Unassembled WGS sequence"/>
</dbReference>
<evidence type="ECO:0000256" key="1">
    <source>
        <dbReference type="SAM" id="MobiDB-lite"/>
    </source>
</evidence>
<dbReference type="EMBL" id="CH991546">
    <property type="protein sequence ID" value="EDQ90987.1"/>
    <property type="molecule type" value="Genomic_DNA"/>
</dbReference>
<dbReference type="AlphaFoldDB" id="A9UUY1"/>
<evidence type="ECO:0000313" key="3">
    <source>
        <dbReference type="Proteomes" id="UP000001357"/>
    </source>
</evidence>
<dbReference type="RefSeq" id="XP_001744284.1">
    <property type="nucleotide sequence ID" value="XM_001744232.1"/>
</dbReference>
<dbReference type="KEGG" id="mbr:MONBRDRAFT_36328"/>
<feature type="region of interest" description="Disordered" evidence="1">
    <location>
        <begin position="1"/>
        <end position="23"/>
    </location>
</feature>
<accession>A9UUY1</accession>
<feature type="region of interest" description="Disordered" evidence="1">
    <location>
        <begin position="78"/>
        <end position="114"/>
    </location>
</feature>
<evidence type="ECO:0000313" key="2">
    <source>
        <dbReference type="EMBL" id="EDQ90987.1"/>
    </source>
</evidence>
<sequence>MGANNANKRDKLNRRYAQHRHTETIRRHRMKAALTTMRTFLELGDDVEQAAVMEAAAEALSEARAKAAQAAAQATASAATSSTPQSGSSMMADAASPVSSDAMSSRGSNYDSTETPLTAASGIGSATNPTTSWESVLGPMNTGGHPMLPVTNGLSIADFDLPELNLSTFDFGGGDMQAVLHSPFLPRDSALFVTDVDSLKILDCNEATVSLFRAPSRATIVNQSAFELKLHTAEQQRRVQAYVHDALARRNVQLLQSIEELNTLDGNTVWTKLTFIVVCRSHSSTSGRNVMVVVAQPIPPPAERKPRVVVMA</sequence>
<feature type="compositionally biased region" description="Polar residues" evidence="1">
    <location>
        <begin position="97"/>
        <end position="114"/>
    </location>
</feature>
<feature type="compositionally biased region" description="Low complexity" evidence="1">
    <location>
        <begin position="78"/>
        <end position="92"/>
    </location>
</feature>
<reference evidence="2 3" key="1">
    <citation type="journal article" date="2008" name="Nature">
        <title>The genome of the choanoflagellate Monosiga brevicollis and the origin of metazoans.</title>
        <authorList>
            <consortium name="JGI Sequencing"/>
            <person name="King N."/>
            <person name="Westbrook M.J."/>
            <person name="Young S.L."/>
            <person name="Kuo A."/>
            <person name="Abedin M."/>
            <person name="Chapman J."/>
            <person name="Fairclough S."/>
            <person name="Hellsten U."/>
            <person name="Isogai Y."/>
            <person name="Letunic I."/>
            <person name="Marr M."/>
            <person name="Pincus D."/>
            <person name="Putnam N."/>
            <person name="Rokas A."/>
            <person name="Wright K.J."/>
            <person name="Zuzow R."/>
            <person name="Dirks W."/>
            <person name="Good M."/>
            <person name="Goodstein D."/>
            <person name="Lemons D."/>
            <person name="Li W."/>
            <person name="Lyons J.B."/>
            <person name="Morris A."/>
            <person name="Nichols S."/>
            <person name="Richter D.J."/>
            <person name="Salamov A."/>
            <person name="Bork P."/>
            <person name="Lim W.A."/>
            <person name="Manning G."/>
            <person name="Miller W.T."/>
            <person name="McGinnis W."/>
            <person name="Shapiro H."/>
            <person name="Tjian R."/>
            <person name="Grigoriev I.V."/>
            <person name="Rokhsar D."/>
        </authorList>
    </citation>
    <scope>NUCLEOTIDE SEQUENCE [LARGE SCALE GENOMIC DNA]</scope>
    <source>
        <strain evidence="3">MX1 / ATCC 50154</strain>
    </source>
</reference>
<protein>
    <recommendedName>
        <fullName evidence="4">PAS domain-containing protein</fullName>
    </recommendedName>
</protein>
<dbReference type="InParanoid" id="A9UUY1"/>
<name>A9UUY1_MONBE</name>